<dbReference type="PROSITE" id="PS51257">
    <property type="entry name" value="PROKAR_LIPOPROTEIN"/>
    <property type="match status" value="1"/>
</dbReference>
<reference evidence="1 2" key="1">
    <citation type="submission" date="2024-08" db="EMBL/GenBank/DDBJ databases">
        <title>Two novel Cytobacillus novel species.</title>
        <authorList>
            <person name="Liu G."/>
        </authorList>
    </citation>
    <scope>NUCLEOTIDE SEQUENCE [LARGE SCALE GENOMIC DNA]</scope>
    <source>
        <strain evidence="1 2">FJAT-53684</strain>
    </source>
</reference>
<proteinExistence type="predicted"/>
<comment type="caution">
    <text evidence="1">The sequence shown here is derived from an EMBL/GenBank/DDBJ whole genome shotgun (WGS) entry which is preliminary data.</text>
</comment>
<organism evidence="1 2">
    <name type="scientific">Cytobacillus mangrovibacter</name>
    <dbReference type="NCBI Taxonomy" id="3299024"/>
    <lineage>
        <taxon>Bacteria</taxon>
        <taxon>Bacillati</taxon>
        <taxon>Bacillota</taxon>
        <taxon>Bacilli</taxon>
        <taxon>Bacillales</taxon>
        <taxon>Bacillaceae</taxon>
        <taxon>Cytobacillus</taxon>
    </lineage>
</organism>
<evidence type="ECO:0000313" key="2">
    <source>
        <dbReference type="Proteomes" id="UP001601058"/>
    </source>
</evidence>
<dbReference type="Proteomes" id="UP001601058">
    <property type="component" value="Unassembled WGS sequence"/>
</dbReference>
<protein>
    <recommendedName>
        <fullName evidence="3">DUF4871 domain-containing protein</fullName>
    </recommendedName>
</protein>
<sequence>MKKIIIVGTIIFVTFTAGCSNQKENAEVETKNFATHEEYKSWYNNETFGIGSLNFTGEIGKFAFVNNEVFRVETEKTYTWYYWADAQGLIGKTVDIYGISEKNKGEELLIATGEIQEATTEEKMIPDSDNLVKIVANIKPIREGKWKLKPYLEEQLLGITVVNVSEK</sequence>
<dbReference type="EMBL" id="JBIACJ010000024">
    <property type="protein sequence ID" value="MFE8698929.1"/>
    <property type="molecule type" value="Genomic_DNA"/>
</dbReference>
<evidence type="ECO:0000313" key="1">
    <source>
        <dbReference type="EMBL" id="MFE8698929.1"/>
    </source>
</evidence>
<dbReference type="Gene3D" id="2.60.40.3830">
    <property type="match status" value="1"/>
</dbReference>
<gene>
    <name evidence="1" type="ORF">ACFYKT_21900</name>
</gene>
<accession>A0ABW6K445</accession>
<dbReference type="RefSeq" id="WP_389224196.1">
    <property type="nucleotide sequence ID" value="NZ_JBIACJ010000024.1"/>
</dbReference>
<name>A0ABW6K445_9BACI</name>
<keyword evidence="2" id="KW-1185">Reference proteome</keyword>
<evidence type="ECO:0008006" key="3">
    <source>
        <dbReference type="Google" id="ProtNLM"/>
    </source>
</evidence>